<sequence>MSAPDPAHDGPADTRKQSSMESEKVHLSVIDYARHNHPQHKYCKFVLDFCQHAFSTEPDSSQQFLDVGCGTGDFTRDVLLPRCLPCRRIIGIDCSQEMIDHARRNSAHEKLDYAVLDITADVSKFLEEFGQFDRVYSFFCLNWVNDMAAALKNISRLMSPTGECLLVVCAALEAAEIYKIAAKMERWAEYAETVSKFIPKTQDVKDKGDLMRFISGLLREADLFPTIMEALTSTMWDGFSEDEILDVYKGMCPVADLVPDEHKPLAEAFLRGQIRMLHAPGARKGHYRMIVVKASKTPY</sequence>
<keyword evidence="2" id="KW-1185">Reference proteome</keyword>
<gene>
    <name evidence="1" type="ORF">HPB50_018954</name>
</gene>
<reference evidence="1" key="1">
    <citation type="submission" date="2020-05" db="EMBL/GenBank/DDBJ databases">
        <title>Large-scale comparative analyses of tick genomes elucidate their genetic diversity and vector capacities.</title>
        <authorList>
            <person name="Jia N."/>
            <person name="Wang J."/>
            <person name="Shi W."/>
            <person name="Du L."/>
            <person name="Sun Y."/>
            <person name="Zhan W."/>
            <person name="Jiang J."/>
            <person name="Wang Q."/>
            <person name="Zhang B."/>
            <person name="Ji P."/>
            <person name="Sakyi L.B."/>
            <person name="Cui X."/>
            <person name="Yuan T."/>
            <person name="Jiang B."/>
            <person name="Yang W."/>
            <person name="Lam T.T.-Y."/>
            <person name="Chang Q."/>
            <person name="Ding S."/>
            <person name="Wang X."/>
            <person name="Zhu J."/>
            <person name="Ruan X."/>
            <person name="Zhao L."/>
            <person name="Wei J."/>
            <person name="Que T."/>
            <person name="Du C."/>
            <person name="Cheng J."/>
            <person name="Dai P."/>
            <person name="Han X."/>
            <person name="Huang E."/>
            <person name="Gao Y."/>
            <person name="Liu J."/>
            <person name="Shao H."/>
            <person name="Ye R."/>
            <person name="Li L."/>
            <person name="Wei W."/>
            <person name="Wang X."/>
            <person name="Wang C."/>
            <person name="Yang T."/>
            <person name="Huo Q."/>
            <person name="Li W."/>
            <person name="Guo W."/>
            <person name="Chen H."/>
            <person name="Zhou L."/>
            <person name="Ni X."/>
            <person name="Tian J."/>
            <person name="Zhou Y."/>
            <person name="Sheng Y."/>
            <person name="Liu T."/>
            <person name="Pan Y."/>
            <person name="Xia L."/>
            <person name="Li J."/>
            <person name="Zhao F."/>
            <person name="Cao W."/>
        </authorList>
    </citation>
    <scope>NUCLEOTIDE SEQUENCE</scope>
    <source>
        <strain evidence="1">Hyas-2018</strain>
    </source>
</reference>
<name>A0ACB7RRQ8_HYAAI</name>
<proteinExistence type="predicted"/>
<dbReference type="Proteomes" id="UP000821845">
    <property type="component" value="Chromosome 8"/>
</dbReference>
<protein>
    <submittedName>
        <fullName evidence="1">Uncharacterized protein</fullName>
    </submittedName>
</protein>
<evidence type="ECO:0000313" key="1">
    <source>
        <dbReference type="EMBL" id="KAH6924491.1"/>
    </source>
</evidence>
<evidence type="ECO:0000313" key="2">
    <source>
        <dbReference type="Proteomes" id="UP000821845"/>
    </source>
</evidence>
<organism evidence="1 2">
    <name type="scientific">Hyalomma asiaticum</name>
    <name type="common">Tick</name>
    <dbReference type="NCBI Taxonomy" id="266040"/>
    <lineage>
        <taxon>Eukaryota</taxon>
        <taxon>Metazoa</taxon>
        <taxon>Ecdysozoa</taxon>
        <taxon>Arthropoda</taxon>
        <taxon>Chelicerata</taxon>
        <taxon>Arachnida</taxon>
        <taxon>Acari</taxon>
        <taxon>Parasitiformes</taxon>
        <taxon>Ixodida</taxon>
        <taxon>Ixodoidea</taxon>
        <taxon>Ixodidae</taxon>
        <taxon>Hyalomminae</taxon>
        <taxon>Hyalomma</taxon>
    </lineage>
</organism>
<dbReference type="EMBL" id="CM023488">
    <property type="protein sequence ID" value="KAH6924491.1"/>
    <property type="molecule type" value="Genomic_DNA"/>
</dbReference>
<comment type="caution">
    <text evidence="1">The sequence shown here is derived from an EMBL/GenBank/DDBJ whole genome shotgun (WGS) entry which is preliminary data.</text>
</comment>
<accession>A0ACB7RRQ8</accession>